<feature type="region of interest" description="Disordered" evidence="1">
    <location>
        <begin position="63"/>
        <end position="83"/>
    </location>
</feature>
<evidence type="ECO:0000313" key="2">
    <source>
        <dbReference type="EMBL" id="VAW98172.1"/>
    </source>
</evidence>
<feature type="compositionally biased region" description="Basic and acidic residues" evidence="1">
    <location>
        <begin position="66"/>
        <end position="76"/>
    </location>
</feature>
<accession>A0A3B1ADX8</accession>
<name>A0A3B1ADX8_9ZZZZ</name>
<sequence length="83" mass="9111">MRLSKITVIAMAGLFSTAFISAQAQADCNIELPYDKLSDCIVEEGAGAQYNVVEDQDYYHVGAKTNEQKQPKKEISNDLAAIK</sequence>
<organism evidence="2">
    <name type="scientific">hydrothermal vent metagenome</name>
    <dbReference type="NCBI Taxonomy" id="652676"/>
    <lineage>
        <taxon>unclassified sequences</taxon>
        <taxon>metagenomes</taxon>
        <taxon>ecological metagenomes</taxon>
    </lineage>
</organism>
<proteinExistence type="predicted"/>
<protein>
    <submittedName>
        <fullName evidence="2">Uncharacterized protein</fullName>
    </submittedName>
</protein>
<reference evidence="2" key="1">
    <citation type="submission" date="2018-06" db="EMBL/GenBank/DDBJ databases">
        <authorList>
            <person name="Zhirakovskaya E."/>
        </authorList>
    </citation>
    <scope>NUCLEOTIDE SEQUENCE</scope>
</reference>
<dbReference type="EMBL" id="UOFT01000065">
    <property type="protein sequence ID" value="VAW98172.1"/>
    <property type="molecule type" value="Genomic_DNA"/>
</dbReference>
<evidence type="ECO:0000256" key="1">
    <source>
        <dbReference type="SAM" id="MobiDB-lite"/>
    </source>
</evidence>
<gene>
    <name evidence="2" type="ORF">MNBD_GAMMA23-15</name>
</gene>
<dbReference type="AlphaFoldDB" id="A0A3B1ADX8"/>